<dbReference type="Proteomes" id="UP000291572">
    <property type="component" value="Unassembled WGS sequence"/>
</dbReference>
<evidence type="ECO:0000256" key="3">
    <source>
        <dbReference type="ARBA" id="ARBA00023163"/>
    </source>
</evidence>
<dbReference type="OrthoDB" id="5974674at2"/>
<proteinExistence type="predicted"/>
<dbReference type="PROSITE" id="PS50995">
    <property type="entry name" value="HTH_MARR_2"/>
    <property type="match status" value="1"/>
</dbReference>
<evidence type="ECO:0000313" key="5">
    <source>
        <dbReference type="EMBL" id="RYM10681.1"/>
    </source>
</evidence>
<protein>
    <submittedName>
        <fullName evidence="5">MarR family transcriptional regulator</fullName>
    </submittedName>
</protein>
<comment type="caution">
    <text evidence="5">The sequence shown here is derived from an EMBL/GenBank/DDBJ whole genome shotgun (WGS) entry which is preliminary data.</text>
</comment>
<dbReference type="Pfam" id="PF01047">
    <property type="entry name" value="MarR"/>
    <property type="match status" value="1"/>
</dbReference>
<evidence type="ECO:0000313" key="6">
    <source>
        <dbReference type="Proteomes" id="UP000291572"/>
    </source>
</evidence>
<dbReference type="EMBL" id="SEOO01000016">
    <property type="protein sequence ID" value="RYM10681.1"/>
    <property type="molecule type" value="Genomic_DNA"/>
</dbReference>
<keyword evidence="3" id="KW-0804">Transcription</keyword>
<dbReference type="Gene3D" id="1.10.10.10">
    <property type="entry name" value="Winged helix-like DNA-binding domain superfamily/Winged helix DNA-binding domain"/>
    <property type="match status" value="1"/>
</dbReference>
<gene>
    <name evidence="5" type="ORF">EWH12_11040</name>
</gene>
<dbReference type="InterPro" id="IPR036388">
    <property type="entry name" value="WH-like_DNA-bd_sf"/>
</dbReference>
<dbReference type="InterPro" id="IPR023187">
    <property type="entry name" value="Tscrpt_reg_MarR-type_CS"/>
</dbReference>
<evidence type="ECO:0000256" key="2">
    <source>
        <dbReference type="ARBA" id="ARBA00023125"/>
    </source>
</evidence>
<dbReference type="SMART" id="SM00347">
    <property type="entry name" value="HTH_MARR"/>
    <property type="match status" value="1"/>
</dbReference>
<dbReference type="GO" id="GO:0006950">
    <property type="term" value="P:response to stress"/>
    <property type="evidence" value="ECO:0007669"/>
    <property type="project" value="TreeGrafter"/>
</dbReference>
<dbReference type="InterPro" id="IPR036390">
    <property type="entry name" value="WH_DNA-bd_sf"/>
</dbReference>
<accession>A0A8G2DWI8</accession>
<dbReference type="InterPro" id="IPR000835">
    <property type="entry name" value="HTH_MarR-typ"/>
</dbReference>
<dbReference type="PANTHER" id="PTHR33164">
    <property type="entry name" value="TRANSCRIPTIONAL REGULATOR, MARR FAMILY"/>
    <property type="match status" value="1"/>
</dbReference>
<dbReference type="InterPro" id="IPR039422">
    <property type="entry name" value="MarR/SlyA-like"/>
</dbReference>
<dbReference type="PROSITE" id="PS01117">
    <property type="entry name" value="HTH_MARR_1"/>
    <property type="match status" value="1"/>
</dbReference>
<feature type="domain" description="HTH marR-type" evidence="4">
    <location>
        <begin position="15"/>
        <end position="151"/>
    </location>
</feature>
<evidence type="ECO:0000259" key="4">
    <source>
        <dbReference type="PROSITE" id="PS50995"/>
    </source>
</evidence>
<dbReference type="GO" id="GO:0003700">
    <property type="term" value="F:DNA-binding transcription factor activity"/>
    <property type="evidence" value="ECO:0007669"/>
    <property type="project" value="InterPro"/>
</dbReference>
<dbReference type="AlphaFoldDB" id="A0A8G2DWI8"/>
<dbReference type="RefSeq" id="WP_129926594.1">
    <property type="nucleotide sequence ID" value="NZ_SEOO01000016.1"/>
</dbReference>
<keyword evidence="2" id="KW-0238">DNA-binding</keyword>
<dbReference type="SUPFAM" id="SSF46785">
    <property type="entry name" value="Winged helix' DNA-binding domain"/>
    <property type="match status" value="1"/>
</dbReference>
<keyword evidence="1" id="KW-0805">Transcription regulation</keyword>
<dbReference type="PRINTS" id="PR00598">
    <property type="entry name" value="HTHMARR"/>
</dbReference>
<name>A0A8G2DWI8_9SPHN</name>
<dbReference type="GO" id="GO:0003677">
    <property type="term" value="F:DNA binding"/>
    <property type="evidence" value="ECO:0007669"/>
    <property type="project" value="UniProtKB-KW"/>
</dbReference>
<sequence length="160" mass="17472">MSTNHVHVAHIRAQLPNLHRALIEIVSIMNRPDRDAAMVAAAGLRLDSALFPVLASIERLGPIGVVDLAGRLGRDYTTVSRQVARLEDLELVSRQNNASDKRVREATITAKGKTSTDAIDRARERMAVQAFANWASEDFDQLTRLLGMLADAMGASTTPE</sequence>
<reference evidence="5 6" key="1">
    <citation type="submission" date="2019-02" db="EMBL/GenBank/DDBJ databases">
        <authorList>
            <person name="Feng G."/>
        </authorList>
    </citation>
    <scope>NUCLEOTIDE SEQUENCE [LARGE SCALE GENOMIC DNA]</scope>
    <source>
        <strain evidence="5 6">CCTCC AB 2011146</strain>
    </source>
</reference>
<dbReference type="PANTHER" id="PTHR33164:SF57">
    <property type="entry name" value="MARR-FAMILY TRANSCRIPTIONAL REGULATOR"/>
    <property type="match status" value="1"/>
</dbReference>
<organism evidence="5 6">
    <name type="scientific">Sphingobium cupriresistens</name>
    <dbReference type="NCBI Taxonomy" id="1132417"/>
    <lineage>
        <taxon>Bacteria</taxon>
        <taxon>Pseudomonadati</taxon>
        <taxon>Pseudomonadota</taxon>
        <taxon>Alphaproteobacteria</taxon>
        <taxon>Sphingomonadales</taxon>
        <taxon>Sphingomonadaceae</taxon>
        <taxon>Sphingobium</taxon>
    </lineage>
</organism>
<evidence type="ECO:0000256" key="1">
    <source>
        <dbReference type="ARBA" id="ARBA00023015"/>
    </source>
</evidence>